<reference evidence="7" key="2">
    <citation type="submission" date="2013-04" db="UniProtKB">
        <authorList>
            <consortium name="EnsemblPlants"/>
        </authorList>
    </citation>
    <scope>IDENTIFICATION</scope>
</reference>
<dbReference type="EnsemblPlants" id="OB10G12500.1">
    <property type="protein sequence ID" value="OB10G12500.1"/>
    <property type="gene ID" value="OB10G12500"/>
</dbReference>
<reference evidence="7" key="1">
    <citation type="journal article" date="2013" name="Nat. Commun.">
        <title>Whole-genome sequencing of Oryza brachyantha reveals mechanisms underlying Oryza genome evolution.</title>
        <authorList>
            <person name="Chen J."/>
            <person name="Huang Q."/>
            <person name="Gao D."/>
            <person name="Wang J."/>
            <person name="Lang Y."/>
            <person name="Liu T."/>
            <person name="Li B."/>
            <person name="Bai Z."/>
            <person name="Luis Goicoechea J."/>
            <person name="Liang C."/>
            <person name="Chen C."/>
            <person name="Zhang W."/>
            <person name="Sun S."/>
            <person name="Liao Y."/>
            <person name="Zhang X."/>
            <person name="Yang L."/>
            <person name="Song C."/>
            <person name="Wang M."/>
            <person name="Shi J."/>
            <person name="Liu G."/>
            <person name="Liu J."/>
            <person name="Zhou H."/>
            <person name="Zhou W."/>
            <person name="Yu Q."/>
            <person name="An N."/>
            <person name="Chen Y."/>
            <person name="Cai Q."/>
            <person name="Wang B."/>
            <person name="Liu B."/>
            <person name="Min J."/>
            <person name="Huang Y."/>
            <person name="Wu H."/>
            <person name="Li Z."/>
            <person name="Zhang Y."/>
            <person name="Yin Y."/>
            <person name="Song W."/>
            <person name="Jiang J."/>
            <person name="Jackson S.A."/>
            <person name="Wing R.A."/>
            <person name="Wang J."/>
            <person name="Chen M."/>
        </authorList>
    </citation>
    <scope>NUCLEOTIDE SEQUENCE [LARGE SCALE GENOMIC DNA]</scope>
    <source>
        <strain evidence="7">cv. IRGC 101232</strain>
    </source>
</reference>
<keyword evidence="2" id="KW-0433">Leucine-rich repeat</keyword>
<dbReference type="STRING" id="4533.J3N152"/>
<proteinExistence type="inferred from homology"/>
<dbReference type="GO" id="GO:0006952">
    <property type="term" value="P:defense response"/>
    <property type="evidence" value="ECO:0007669"/>
    <property type="project" value="UniProtKB-KW"/>
</dbReference>
<dbReference type="OMA" id="AINMEIR"/>
<dbReference type="Proteomes" id="UP000006038">
    <property type="component" value="Chromosome 10"/>
</dbReference>
<keyword evidence="8" id="KW-1185">Reference proteome</keyword>
<dbReference type="GO" id="GO:0000166">
    <property type="term" value="F:nucleotide binding"/>
    <property type="evidence" value="ECO:0007669"/>
    <property type="project" value="UniProtKB-KW"/>
</dbReference>
<dbReference type="OrthoDB" id="688162at2759"/>
<keyword evidence="4" id="KW-0547">Nucleotide-binding</keyword>
<dbReference type="CDD" id="cd14798">
    <property type="entry name" value="RX-CC_like"/>
    <property type="match status" value="1"/>
</dbReference>
<dbReference type="KEGG" id="obr:107305200"/>
<dbReference type="Gramene" id="OB10G12500.1">
    <property type="protein sequence ID" value="OB10G12500.1"/>
    <property type="gene ID" value="OB10G12500"/>
</dbReference>
<evidence type="ECO:0000256" key="3">
    <source>
        <dbReference type="ARBA" id="ARBA00022737"/>
    </source>
</evidence>
<dbReference type="Pfam" id="PF18052">
    <property type="entry name" value="Rx_N"/>
    <property type="match status" value="1"/>
</dbReference>
<dbReference type="InterPro" id="IPR041118">
    <property type="entry name" value="Rx_N"/>
</dbReference>
<dbReference type="HOGENOM" id="CLU_1279378_0_0_1"/>
<dbReference type="AlphaFoldDB" id="J3N152"/>
<evidence type="ECO:0000313" key="7">
    <source>
        <dbReference type="EnsemblPlants" id="OB10G12500.1"/>
    </source>
</evidence>
<name>J3N152_ORYBR</name>
<dbReference type="InterPro" id="IPR038005">
    <property type="entry name" value="RX-like_CC"/>
</dbReference>
<evidence type="ECO:0000313" key="8">
    <source>
        <dbReference type="Proteomes" id="UP000006038"/>
    </source>
</evidence>
<protein>
    <recommendedName>
        <fullName evidence="6">Disease resistance N-terminal domain-containing protein</fullName>
    </recommendedName>
</protein>
<gene>
    <name evidence="7" type="primary">LOC107305200</name>
</gene>
<dbReference type="RefSeq" id="XP_015697492.1">
    <property type="nucleotide sequence ID" value="XM_015842006.2"/>
</dbReference>
<feature type="domain" description="Disease resistance N-terminal" evidence="6">
    <location>
        <begin position="6"/>
        <end position="105"/>
    </location>
</feature>
<evidence type="ECO:0000259" key="6">
    <source>
        <dbReference type="Pfam" id="PF18052"/>
    </source>
</evidence>
<dbReference type="PANTHER" id="PTHR19338">
    <property type="entry name" value="TRANSLOCASE OF INNER MITOCHONDRIAL MEMBRANE 13 HOMOLOG"/>
    <property type="match status" value="1"/>
</dbReference>
<organism evidence="7">
    <name type="scientific">Oryza brachyantha</name>
    <name type="common">malo sina</name>
    <dbReference type="NCBI Taxonomy" id="4533"/>
    <lineage>
        <taxon>Eukaryota</taxon>
        <taxon>Viridiplantae</taxon>
        <taxon>Streptophyta</taxon>
        <taxon>Embryophyta</taxon>
        <taxon>Tracheophyta</taxon>
        <taxon>Spermatophyta</taxon>
        <taxon>Magnoliopsida</taxon>
        <taxon>Liliopsida</taxon>
        <taxon>Poales</taxon>
        <taxon>Poaceae</taxon>
        <taxon>BOP clade</taxon>
        <taxon>Oryzoideae</taxon>
        <taxon>Oryzeae</taxon>
        <taxon>Oryzinae</taxon>
        <taxon>Oryza</taxon>
    </lineage>
</organism>
<comment type="similarity">
    <text evidence="1">Belongs to the disease resistance NB-LRR family.</text>
</comment>
<sequence>MVEAIVGVLIGKFGAALANEAVTFSSSLFMKEVHALKGLLYEINDVKEELESIQAYLHDAERFNDTDVNTNIFIKNICCLAFQIEDVVDEFTYKLEDKHGGFATRFKNRVCHVKTWRHLVQKLQDIKAKIHAAEQRKNHYAVTGMDLSFRCSDHQENFADSSLHFRKDDDLVGIKENKEMLIQWLTGDFQERMKITASGGWVVWVKQLWFLMSTTL</sequence>
<evidence type="ECO:0000256" key="4">
    <source>
        <dbReference type="ARBA" id="ARBA00022741"/>
    </source>
</evidence>
<keyword evidence="5" id="KW-0611">Plant defense</keyword>
<evidence type="ECO:0000256" key="5">
    <source>
        <dbReference type="ARBA" id="ARBA00022821"/>
    </source>
</evidence>
<keyword evidence="3" id="KW-0677">Repeat</keyword>
<dbReference type="Gene3D" id="1.20.5.4130">
    <property type="match status" value="1"/>
</dbReference>
<dbReference type="PANTHER" id="PTHR19338:SF59">
    <property type="entry name" value="OS10G0162832 PROTEIN"/>
    <property type="match status" value="1"/>
</dbReference>
<accession>J3N152</accession>
<evidence type="ECO:0000256" key="2">
    <source>
        <dbReference type="ARBA" id="ARBA00022614"/>
    </source>
</evidence>
<dbReference type="GeneID" id="107305200"/>
<evidence type="ECO:0000256" key="1">
    <source>
        <dbReference type="ARBA" id="ARBA00008894"/>
    </source>
</evidence>